<evidence type="ECO:0000313" key="1">
    <source>
        <dbReference type="EMBL" id="GAG95773.1"/>
    </source>
</evidence>
<dbReference type="EMBL" id="BART01027660">
    <property type="protein sequence ID" value="GAG95773.1"/>
    <property type="molecule type" value="Genomic_DNA"/>
</dbReference>
<dbReference type="AlphaFoldDB" id="X1CHN1"/>
<reference evidence="1" key="1">
    <citation type="journal article" date="2014" name="Front. Microbiol.">
        <title>High frequency of phylogenetically diverse reductive dehalogenase-homologous genes in deep subseafloor sedimentary metagenomes.</title>
        <authorList>
            <person name="Kawai M."/>
            <person name="Futagami T."/>
            <person name="Toyoda A."/>
            <person name="Takaki Y."/>
            <person name="Nishi S."/>
            <person name="Hori S."/>
            <person name="Arai W."/>
            <person name="Tsubouchi T."/>
            <person name="Morono Y."/>
            <person name="Uchiyama I."/>
            <person name="Ito T."/>
            <person name="Fujiyama A."/>
            <person name="Inagaki F."/>
            <person name="Takami H."/>
        </authorList>
    </citation>
    <scope>NUCLEOTIDE SEQUENCE</scope>
    <source>
        <strain evidence="1">Expedition CK06-06</strain>
    </source>
</reference>
<protein>
    <recommendedName>
        <fullName evidence="2">Nucleotide-diphospho-sugar transferase domain-containing protein</fullName>
    </recommendedName>
</protein>
<sequence>MKFISYYTKGAYEGVMNNFLLPSLKDWNLDYDIKMIKDLGNWHANTHYKAQFIREMLLKHKQPLVFTDADSTIEQDPVLFSKLEIYSPHIDIGVHFLNWHFFWHKRKGQERRDALSGTIYLNYNNNVLRFLDDWIEENNRSG</sequence>
<organism evidence="1">
    <name type="scientific">marine sediment metagenome</name>
    <dbReference type="NCBI Taxonomy" id="412755"/>
    <lineage>
        <taxon>unclassified sequences</taxon>
        <taxon>metagenomes</taxon>
        <taxon>ecological metagenomes</taxon>
    </lineage>
</organism>
<name>X1CHN1_9ZZZZ</name>
<comment type="caution">
    <text evidence="1">The sequence shown here is derived from an EMBL/GenBank/DDBJ whole genome shotgun (WGS) entry which is preliminary data.</text>
</comment>
<gene>
    <name evidence="1" type="ORF">S01H4_48987</name>
</gene>
<evidence type="ECO:0008006" key="2">
    <source>
        <dbReference type="Google" id="ProtNLM"/>
    </source>
</evidence>
<accession>X1CHN1</accession>
<proteinExistence type="predicted"/>
<feature type="non-terminal residue" evidence="1">
    <location>
        <position position="142"/>
    </location>
</feature>